<organism evidence="1 2">
    <name type="scientific">Musa troglodytarum</name>
    <name type="common">fe'i banana</name>
    <dbReference type="NCBI Taxonomy" id="320322"/>
    <lineage>
        <taxon>Eukaryota</taxon>
        <taxon>Viridiplantae</taxon>
        <taxon>Streptophyta</taxon>
        <taxon>Embryophyta</taxon>
        <taxon>Tracheophyta</taxon>
        <taxon>Spermatophyta</taxon>
        <taxon>Magnoliopsida</taxon>
        <taxon>Liliopsida</taxon>
        <taxon>Zingiberales</taxon>
        <taxon>Musaceae</taxon>
        <taxon>Musa</taxon>
    </lineage>
</organism>
<dbReference type="EMBL" id="CP097504">
    <property type="protein sequence ID" value="URD86241.1"/>
    <property type="molecule type" value="Genomic_DNA"/>
</dbReference>
<gene>
    <name evidence="1" type="ORF">MUK42_27886</name>
</gene>
<sequence>MVYKRSWRERRQDSSRDLCMLYTSRQTKSSLSRPSLLGLPTLHLP</sequence>
<keyword evidence="2" id="KW-1185">Reference proteome</keyword>
<evidence type="ECO:0000313" key="1">
    <source>
        <dbReference type="EMBL" id="URD86241.1"/>
    </source>
</evidence>
<reference evidence="1" key="1">
    <citation type="submission" date="2022-05" db="EMBL/GenBank/DDBJ databases">
        <title>The Musa troglodytarum L. genome provides insights into the mechanism of non-climacteric behaviour and enrichment of carotenoids.</title>
        <authorList>
            <person name="Wang J."/>
        </authorList>
    </citation>
    <scope>NUCLEOTIDE SEQUENCE</scope>
    <source>
        <tissue evidence="1">Leaf</tissue>
    </source>
</reference>
<proteinExistence type="predicted"/>
<evidence type="ECO:0000313" key="2">
    <source>
        <dbReference type="Proteomes" id="UP001055439"/>
    </source>
</evidence>
<dbReference type="Proteomes" id="UP001055439">
    <property type="component" value="Chromosome 2"/>
</dbReference>
<accession>A0A9E7F1B0</accession>
<dbReference type="AlphaFoldDB" id="A0A9E7F1B0"/>
<name>A0A9E7F1B0_9LILI</name>
<protein>
    <submittedName>
        <fullName evidence="1">Uncharacterized protein</fullName>
    </submittedName>
</protein>